<dbReference type="InterPro" id="IPR002110">
    <property type="entry name" value="Ankyrin_rpt"/>
</dbReference>
<dbReference type="Pfam" id="PF12796">
    <property type="entry name" value="Ank_2"/>
    <property type="match status" value="1"/>
</dbReference>
<reference evidence="4 5" key="1">
    <citation type="submission" date="2018-03" db="EMBL/GenBank/DDBJ databases">
        <title>Genomes of Pezizomycetes fungi and the evolution of truffles.</title>
        <authorList>
            <person name="Murat C."/>
            <person name="Payen T."/>
            <person name="Noel B."/>
            <person name="Kuo A."/>
            <person name="Martin F.M."/>
        </authorList>
    </citation>
    <scope>NUCLEOTIDE SEQUENCE [LARGE SCALE GENOMIC DNA]</scope>
    <source>
        <strain evidence="4">091103-1</strain>
    </source>
</reference>
<dbReference type="PANTHER" id="PTHR24198:SF165">
    <property type="entry name" value="ANKYRIN REPEAT-CONTAINING PROTEIN-RELATED"/>
    <property type="match status" value="1"/>
</dbReference>
<keyword evidence="2 3" id="KW-0040">ANK repeat</keyword>
<keyword evidence="5" id="KW-1185">Reference proteome</keyword>
<evidence type="ECO:0000256" key="2">
    <source>
        <dbReference type="ARBA" id="ARBA00023043"/>
    </source>
</evidence>
<feature type="non-terminal residue" evidence="4">
    <location>
        <position position="127"/>
    </location>
</feature>
<dbReference type="AlphaFoldDB" id="A0A317SPI5"/>
<evidence type="ECO:0000256" key="3">
    <source>
        <dbReference type="PROSITE-ProRule" id="PRU00023"/>
    </source>
</evidence>
<dbReference type="Pfam" id="PF13606">
    <property type="entry name" value="Ank_3"/>
    <property type="match status" value="1"/>
</dbReference>
<gene>
    <name evidence="4" type="ORF">C7212DRAFT_52492</name>
</gene>
<dbReference type="Proteomes" id="UP000246991">
    <property type="component" value="Unassembled WGS sequence"/>
</dbReference>
<feature type="repeat" description="ANK" evidence="3">
    <location>
        <begin position="31"/>
        <end position="53"/>
    </location>
</feature>
<dbReference type="PROSITE" id="PS50297">
    <property type="entry name" value="ANK_REP_REGION"/>
    <property type="match status" value="3"/>
</dbReference>
<dbReference type="PROSITE" id="PS50088">
    <property type="entry name" value="ANK_REPEAT"/>
    <property type="match status" value="3"/>
</dbReference>
<evidence type="ECO:0000313" key="4">
    <source>
        <dbReference type="EMBL" id="PWW75366.1"/>
    </source>
</evidence>
<keyword evidence="1" id="KW-0677">Repeat</keyword>
<sequence length="127" mass="14036">TPLHTAVRNIRPAIVELLLAVDGIVVNSQQNGRTPLHDAITAGSEEMVRLLLRDRRAQLNQFEINESDRHGRTPLYLAASLDQMHTTRLLLGHGEVDINASSAFGETPLHVAAKKGYEGVVRLLLER</sequence>
<dbReference type="InterPro" id="IPR036770">
    <property type="entry name" value="Ankyrin_rpt-contain_sf"/>
</dbReference>
<feature type="repeat" description="ANK" evidence="3">
    <location>
        <begin position="104"/>
        <end position="127"/>
    </location>
</feature>
<accession>A0A317SPI5</accession>
<dbReference type="Gene3D" id="1.25.40.20">
    <property type="entry name" value="Ankyrin repeat-containing domain"/>
    <property type="match status" value="2"/>
</dbReference>
<dbReference type="PANTHER" id="PTHR24198">
    <property type="entry name" value="ANKYRIN REPEAT AND PROTEIN KINASE DOMAIN-CONTAINING PROTEIN"/>
    <property type="match status" value="1"/>
</dbReference>
<protein>
    <submittedName>
        <fullName evidence="4">Ankyrin</fullName>
    </submittedName>
</protein>
<dbReference type="EMBL" id="PYWC01000047">
    <property type="protein sequence ID" value="PWW75366.1"/>
    <property type="molecule type" value="Genomic_DNA"/>
</dbReference>
<organism evidence="4 5">
    <name type="scientific">Tuber magnatum</name>
    <name type="common">white Piedmont truffle</name>
    <dbReference type="NCBI Taxonomy" id="42249"/>
    <lineage>
        <taxon>Eukaryota</taxon>
        <taxon>Fungi</taxon>
        <taxon>Dikarya</taxon>
        <taxon>Ascomycota</taxon>
        <taxon>Pezizomycotina</taxon>
        <taxon>Pezizomycetes</taxon>
        <taxon>Pezizales</taxon>
        <taxon>Tuberaceae</taxon>
        <taxon>Tuber</taxon>
    </lineage>
</organism>
<name>A0A317SPI5_9PEZI</name>
<dbReference type="OrthoDB" id="341259at2759"/>
<dbReference type="SUPFAM" id="SSF48403">
    <property type="entry name" value="Ankyrin repeat"/>
    <property type="match status" value="1"/>
</dbReference>
<feature type="non-terminal residue" evidence="4">
    <location>
        <position position="1"/>
    </location>
</feature>
<dbReference type="SMART" id="SM00248">
    <property type="entry name" value="ANK"/>
    <property type="match status" value="4"/>
</dbReference>
<proteinExistence type="predicted"/>
<dbReference type="STRING" id="42249.A0A317SPI5"/>
<feature type="repeat" description="ANK" evidence="3">
    <location>
        <begin position="70"/>
        <end position="94"/>
    </location>
</feature>
<evidence type="ECO:0000313" key="5">
    <source>
        <dbReference type="Proteomes" id="UP000246991"/>
    </source>
</evidence>
<comment type="caution">
    <text evidence="4">The sequence shown here is derived from an EMBL/GenBank/DDBJ whole genome shotgun (WGS) entry which is preliminary data.</text>
</comment>
<evidence type="ECO:0000256" key="1">
    <source>
        <dbReference type="ARBA" id="ARBA00022737"/>
    </source>
</evidence>